<dbReference type="SMART" id="SM00291">
    <property type="entry name" value="ZnF_ZZ"/>
    <property type="match status" value="1"/>
</dbReference>
<dbReference type="AlphaFoldDB" id="A0A9P0CLD0"/>
<dbReference type="Gene3D" id="6.10.140.70">
    <property type="match status" value="1"/>
</dbReference>
<dbReference type="GO" id="GO:0016010">
    <property type="term" value="C:dystrophin-associated glycoprotein complex"/>
    <property type="evidence" value="ECO:0007669"/>
    <property type="project" value="UniProtKB-ARBA"/>
</dbReference>
<dbReference type="CDD" id="cd16245">
    <property type="entry name" value="EFh_DAH"/>
    <property type="match status" value="1"/>
</dbReference>
<evidence type="ECO:0008006" key="17">
    <source>
        <dbReference type="Google" id="ProtNLM"/>
    </source>
</evidence>
<feature type="domain" description="ZZ-type" evidence="14">
    <location>
        <begin position="255"/>
        <end position="311"/>
    </location>
</feature>
<evidence type="ECO:0000256" key="2">
    <source>
        <dbReference type="ARBA" id="ARBA00004278"/>
    </source>
</evidence>
<dbReference type="Gene3D" id="3.30.60.90">
    <property type="match status" value="1"/>
</dbReference>
<dbReference type="GO" id="GO:0005856">
    <property type="term" value="C:cytoskeleton"/>
    <property type="evidence" value="ECO:0007669"/>
    <property type="project" value="UniProtKB-SubCell"/>
</dbReference>
<organism evidence="15 16">
    <name type="scientific">Psylliodes chrysocephalus</name>
    <dbReference type="NCBI Taxonomy" id="3402493"/>
    <lineage>
        <taxon>Eukaryota</taxon>
        <taxon>Metazoa</taxon>
        <taxon>Ecdysozoa</taxon>
        <taxon>Arthropoda</taxon>
        <taxon>Hexapoda</taxon>
        <taxon>Insecta</taxon>
        <taxon>Pterygota</taxon>
        <taxon>Neoptera</taxon>
        <taxon>Endopterygota</taxon>
        <taxon>Coleoptera</taxon>
        <taxon>Polyphaga</taxon>
        <taxon>Cucujiformia</taxon>
        <taxon>Chrysomeloidea</taxon>
        <taxon>Chrysomelidae</taxon>
        <taxon>Galerucinae</taxon>
        <taxon>Alticini</taxon>
        <taxon>Psylliodes</taxon>
    </lineage>
</organism>
<keyword evidence="8" id="KW-0106">Calcium</keyword>
<dbReference type="Pfam" id="PF00397">
    <property type="entry name" value="WW"/>
    <property type="match status" value="1"/>
</dbReference>
<dbReference type="InterPro" id="IPR011992">
    <property type="entry name" value="EF-hand-dom_pair"/>
</dbReference>
<dbReference type="Pfam" id="PF09069">
    <property type="entry name" value="EF-hand_3"/>
    <property type="match status" value="1"/>
</dbReference>
<dbReference type="InterPro" id="IPR015153">
    <property type="entry name" value="EF-hand_dom_typ1"/>
</dbReference>
<evidence type="ECO:0000256" key="6">
    <source>
        <dbReference type="ARBA" id="ARBA00022771"/>
    </source>
</evidence>
<dbReference type="Gene3D" id="1.10.238.10">
    <property type="entry name" value="EF-hand"/>
    <property type="match status" value="2"/>
</dbReference>
<keyword evidence="11" id="KW-0206">Cytoskeleton</keyword>
<dbReference type="Pfam" id="PF09068">
    <property type="entry name" value="EF-hand_2"/>
    <property type="match status" value="1"/>
</dbReference>
<evidence type="ECO:0000256" key="12">
    <source>
        <dbReference type="PROSITE-ProRule" id="PRU00228"/>
    </source>
</evidence>
<dbReference type="SUPFAM" id="SSF47473">
    <property type="entry name" value="EF-hand"/>
    <property type="match status" value="2"/>
</dbReference>
<dbReference type="GO" id="GO:0045202">
    <property type="term" value="C:synapse"/>
    <property type="evidence" value="ECO:0007669"/>
    <property type="project" value="GOC"/>
</dbReference>
<name>A0A9P0CLD0_9CUCU</name>
<keyword evidence="6 12" id="KW-0863">Zinc-finger</keyword>
<dbReference type="CDD" id="cd00201">
    <property type="entry name" value="WW"/>
    <property type="match status" value="1"/>
</dbReference>
<dbReference type="GO" id="GO:0008270">
    <property type="term" value="F:zinc ion binding"/>
    <property type="evidence" value="ECO:0007669"/>
    <property type="project" value="UniProtKB-KW"/>
</dbReference>
<keyword evidence="5" id="KW-0479">Metal-binding</keyword>
<dbReference type="PROSITE" id="PS50135">
    <property type="entry name" value="ZF_ZZ_2"/>
    <property type="match status" value="1"/>
</dbReference>
<dbReference type="SUPFAM" id="SSF57850">
    <property type="entry name" value="RING/U-box"/>
    <property type="match status" value="1"/>
</dbReference>
<feature type="domain" description="WW" evidence="13">
    <location>
        <begin position="5"/>
        <end position="33"/>
    </location>
</feature>
<dbReference type="GO" id="GO:0050804">
    <property type="term" value="P:modulation of chemical synaptic transmission"/>
    <property type="evidence" value="ECO:0007669"/>
    <property type="project" value="UniProtKB-ARBA"/>
</dbReference>
<dbReference type="OrthoDB" id="10014385at2759"/>
<protein>
    <recommendedName>
        <fullName evidence="17">Dystrophin</fullName>
    </recommendedName>
</protein>
<evidence type="ECO:0000256" key="10">
    <source>
        <dbReference type="ARBA" id="ARBA00023203"/>
    </source>
</evidence>
<evidence type="ECO:0000259" key="14">
    <source>
        <dbReference type="PROSITE" id="PS50135"/>
    </source>
</evidence>
<dbReference type="GO" id="GO:0042383">
    <property type="term" value="C:sarcolemma"/>
    <property type="evidence" value="ECO:0007669"/>
    <property type="project" value="UniProtKB-SubCell"/>
</dbReference>
<dbReference type="PANTHER" id="PTHR12268">
    <property type="entry name" value="E3 UBIQUITIN-PROTEIN LIGASE KCMF1"/>
    <property type="match status" value="1"/>
</dbReference>
<keyword evidence="9" id="KW-0472">Membrane</keyword>
<dbReference type="InterPro" id="IPR036020">
    <property type="entry name" value="WW_dom_sf"/>
</dbReference>
<keyword evidence="7" id="KW-0862">Zinc</keyword>
<keyword evidence="16" id="KW-1185">Reference proteome</keyword>
<proteinExistence type="predicted"/>
<reference evidence="15" key="1">
    <citation type="submission" date="2022-01" db="EMBL/GenBank/DDBJ databases">
        <authorList>
            <person name="King R."/>
        </authorList>
    </citation>
    <scope>NUCLEOTIDE SEQUENCE</scope>
</reference>
<dbReference type="GO" id="GO:0005737">
    <property type="term" value="C:cytoplasm"/>
    <property type="evidence" value="ECO:0007669"/>
    <property type="project" value="UniProtKB-ARBA"/>
</dbReference>
<comment type="subcellular location">
    <subcellularLocation>
        <location evidence="2">Cell membrane</location>
        <location evidence="2">Sarcolemma</location>
        <topology evidence="2">Peripheral membrane protein</topology>
        <orientation evidence="2">Cytoplasmic side</orientation>
    </subcellularLocation>
    <subcellularLocation>
        <location evidence="1">Cytoplasm</location>
        <location evidence="1">Cytoskeleton</location>
    </subcellularLocation>
</comment>
<dbReference type="PROSITE" id="PS50020">
    <property type="entry name" value="WW_DOMAIN_2"/>
    <property type="match status" value="1"/>
</dbReference>
<dbReference type="SMART" id="SM00456">
    <property type="entry name" value="WW"/>
    <property type="match status" value="1"/>
</dbReference>
<dbReference type="Pfam" id="PF00569">
    <property type="entry name" value="ZZ"/>
    <property type="match status" value="1"/>
</dbReference>
<sequence length="621" mass="71155">MDYLGWTKIESENGFSYYFNKTTGIKQWDHPRFREIGQRLDDCNYVKYSIYRVALKFRTLQNALYIDDVPLQIISGVFEKHRLGANESSLCLESCELEAVLYDIYFASNKKSNSNIDVDLATELMLNFLYNVFDPDRKGKIQVFSTKVILAILSNSDVKEMYRYIFLECSDHNNCITRPRLHCFLSKIIEVMSYLHEDSSYGPKLLKMAVENCFLNSPGFVGINETMFISWVELNPKIITWISILHRIRISESVIHMVKCKSCKTTPIMGLCYKCTKCIRYTQCQRCFFTGKINNSHRLSHAVREYCTSLDNTHITIKMLKKIVGVLHCKNEKDDSVIVDTKQFQIDKHCVVFSNGKESNDIKPMSSPKTQLRLVIKKLEMQTKELHQFLVSANLKEKDILRYLEEHRGHIAAQVDRLKLLKDCISSNYQSPHAEVRKSSRKRLMESTPLTTNNYKTNRSETKSLDMLSPIISSGELEFDFDDKYGKESEDQETSGTSGIFMEENGTVSYNIDDISTWIGGYPTNSTTSSNATSTDLATRAKATSKVFHNELDEALAQLQQILANNIGLEDSLSHIDNTHLKFAMSEVEGMLTSFIDTVENSRSSSVRSKKTTDEENITQL</sequence>
<evidence type="ECO:0000256" key="3">
    <source>
        <dbReference type="ARBA" id="ARBA00022475"/>
    </source>
</evidence>
<dbReference type="InterPro" id="IPR001202">
    <property type="entry name" value="WW_dom"/>
</dbReference>
<dbReference type="Gene3D" id="2.20.70.10">
    <property type="match status" value="1"/>
</dbReference>
<dbReference type="EMBL" id="OV651823">
    <property type="protein sequence ID" value="CAH1101625.1"/>
    <property type="molecule type" value="Genomic_DNA"/>
</dbReference>
<keyword evidence="10" id="KW-0009">Actin-binding</keyword>
<dbReference type="InterPro" id="IPR015154">
    <property type="entry name" value="EF-hand_dom_typ2"/>
</dbReference>
<dbReference type="GO" id="GO:0099536">
    <property type="term" value="P:synaptic signaling"/>
    <property type="evidence" value="ECO:0007669"/>
    <property type="project" value="TreeGrafter"/>
</dbReference>
<dbReference type="SUPFAM" id="SSF51045">
    <property type="entry name" value="WW domain"/>
    <property type="match status" value="1"/>
</dbReference>
<evidence type="ECO:0000259" key="13">
    <source>
        <dbReference type="PROSITE" id="PS50020"/>
    </source>
</evidence>
<evidence type="ECO:0000256" key="1">
    <source>
        <dbReference type="ARBA" id="ARBA00004245"/>
    </source>
</evidence>
<evidence type="ECO:0000256" key="8">
    <source>
        <dbReference type="ARBA" id="ARBA00022837"/>
    </source>
</evidence>
<evidence type="ECO:0000313" key="16">
    <source>
        <dbReference type="Proteomes" id="UP001153636"/>
    </source>
</evidence>
<evidence type="ECO:0000256" key="4">
    <source>
        <dbReference type="ARBA" id="ARBA00022490"/>
    </source>
</evidence>
<dbReference type="InterPro" id="IPR050774">
    <property type="entry name" value="KCMF1/Dystrophin"/>
</dbReference>
<dbReference type="InterPro" id="IPR000433">
    <property type="entry name" value="Znf_ZZ"/>
</dbReference>
<keyword evidence="3" id="KW-1003">Cell membrane</keyword>
<gene>
    <name evidence="15" type="ORF">PSYICH_LOCUS2696</name>
</gene>
<keyword evidence="4" id="KW-0963">Cytoplasm</keyword>
<evidence type="ECO:0000256" key="7">
    <source>
        <dbReference type="ARBA" id="ARBA00022833"/>
    </source>
</evidence>
<evidence type="ECO:0000256" key="11">
    <source>
        <dbReference type="ARBA" id="ARBA00023212"/>
    </source>
</evidence>
<accession>A0A9P0CLD0</accession>
<dbReference type="GO" id="GO:0046716">
    <property type="term" value="P:muscle cell cellular homeostasis"/>
    <property type="evidence" value="ECO:0007669"/>
    <property type="project" value="UniProtKB-ARBA"/>
</dbReference>
<dbReference type="Proteomes" id="UP001153636">
    <property type="component" value="Chromosome 11"/>
</dbReference>
<dbReference type="InterPro" id="IPR043145">
    <property type="entry name" value="Znf_ZZ_sf"/>
</dbReference>
<evidence type="ECO:0000256" key="5">
    <source>
        <dbReference type="ARBA" id="ARBA00022723"/>
    </source>
</evidence>
<evidence type="ECO:0000256" key="9">
    <source>
        <dbReference type="ARBA" id="ARBA00023136"/>
    </source>
</evidence>
<evidence type="ECO:0000313" key="15">
    <source>
        <dbReference type="EMBL" id="CAH1101625.1"/>
    </source>
</evidence>
<dbReference type="PANTHER" id="PTHR12268:SF14">
    <property type="entry name" value="DYSTROPHIN-1"/>
    <property type="match status" value="1"/>
</dbReference>
<dbReference type="GO" id="GO:0003779">
    <property type="term" value="F:actin binding"/>
    <property type="evidence" value="ECO:0007669"/>
    <property type="project" value="UniProtKB-KW"/>
</dbReference>